<evidence type="ECO:0000313" key="2">
    <source>
        <dbReference type="EMBL" id="PHJ15382.1"/>
    </source>
</evidence>
<evidence type="ECO:0000256" key="1">
    <source>
        <dbReference type="SAM" id="MobiDB-lite"/>
    </source>
</evidence>
<evidence type="ECO:0000313" key="3">
    <source>
        <dbReference type="Proteomes" id="UP000221165"/>
    </source>
</evidence>
<dbReference type="RefSeq" id="XP_067917116.1">
    <property type="nucleotide sequence ID" value="XM_068070908.1"/>
</dbReference>
<sequence>MPSISSSFFSSSCSSSASSSSSSSLSHGSDDADQTSPLSFLPLERKRRRTIDNFSLSPLSLLRNGSPIPNALNVSCVSSCSSSASASFHASCLSFPPHSREALDPPHSSRRLSSINNAEDGEISLIEEENEEDTDDLASPQQRRRDQGPLLLLSTGVSYCPSANFSVALEKERGEETRFSLLDSSEGKGKEEAEEEENTKDGRERKVPDFYGGVPLVYHGEKEKKEKEKEEDARDQLKTEGRRREEERLEEKKEEDHHHTERKKRSIVVGIREKTSCEEGSRIPVKRNDDGRDRGRHEEKETAEVPANSREHEGGEKKMILQGKRQQPVYLEGNYDGLALWNRKDENFFRGEPDKMQREGLIQHPVGLLSSIEEERSGKSASTPDQRGRTTPFFLVEGREDRGDCSCIERGAILRLFKHHRDKEEKDPLIAFLSSTPSFGCSSSSSSFALEETLSSSGSEGTAPSSSCVCEKHKEKKKEKESFPGHGWRWGEDGAVVARMRRGRRRRSSRHDVGRIREIERDWREEYEDEEEEKEGSSTMLTMENKKDEEAVFFSPLFTFPSTVISLLLQFLLLDDICRLALTCKELYIHPDINTSFGVRHLEVIIRQRPPGSTTHLNNTTKKKIKVLQEKNRPNSFSNEVFRRGMSSSSSSSTHRHDHLVIRDADRNEAQHLSSSFASLSLLPCNEPRENVFPIDRSHLLRQGPIENEGRRIRSPTRRVEDPRDPPACADHPTDTSLMKLSRKGIFFHAEEKSDKVSKNDSGRRGSPSLSLQREETNEKGGRTRRRDKISGFSCWSRRSGGDDDWGTDGYRVGFPSSRKEALSSPQSPQNSSRDSWLDRCSSSSLASSSSCRRGRRSLSLSTPHPRNAMEYADREEEEGQIGGFYQVGCMRKPSASSLTGRRSEDPVRDDASCLRHLKVSNVSHNDFDSSLPPHSAMDVKTSTLSPHPTIKRREKTMHNTVAFRSSSSFSSSSVASPRLRHSFSSRSAAERKILPSWRSSLPGASASSISSPYGEKLVPSFPSSSSRVDHLSFQQSHPFLSLMTPLFPLEKTVERSLSWSRCFSHRGLRRLAIATACTPEYRARSPRKADSCNRIRESTRYDNGEEFLYEAEEIRQGGGSWRDLSCANSMQNPHDRDLKQRERGTFSFYSPSPTLAQEALAVAAVIHSRHRGGVLAGEERGDLSERHRSCSSHSSSSFCWSCSSTSVPSESRMRSGEEGGEKKEVYEETSHQQRGEEEERLGEHGSQEERGRRRRRRSTMRAFNSFSGEGRSGLRDGEEERDEEERKGTEDVKAGGEKEDEGSSSNSRSSQQRLSNGVGGRAINRRSSLRFCSYRGKDEWREEQDEKKKWNDKETRRTSLSSSFFCPRHHFDHLHHRSDLLSSSCPYSSRVLSSYLDHSSSSFSPSSSPPCTVVTSTDRVIKEWKSACTLEKEEGRGMREGEEKSEKKWMRRLDTLRDCTRRRRLRRAFSSLPPSPKVPVHPNQEQLSTLKERRNTVPLPSFSSSFHRYLCQPREKVVPFSTPSPSTERGKEEEVQKRKTPFSPEDKRRHCSSSSSSRRRRRRELLKTTQISNKTEEPSSSLTSSALSFLFPSQWWRGSHSLDSENLVYPVFVSSLQEKIRRRRWWRGLPVLPLSFQPHRGRRRSSPETWKNADTSHEVSSSSSSCSSACLSSSPSLPLSSSSSTSLCRKISTDREEELWLLDQDAAKECNDREREKKYTVMGSSLSLSLPSSSVLPTDLDEKHGTRRRRRIQEGDVDHPETKESRSSSSLLSFKNSLHESSLFPVSLSSHPLHCLDIHMKQLYDISLQDDIKESTSPLYLCLPRSPHGSIMVLLPNKCLMQMKRMGTSLLLYLQPTSTSPSSIEKTIFHSSSLVLSLCPYHEDVSSARRPRERRACIIDDRSSKQEDRVSDSEKLAKKERRKLFSFPGSFAETLSSSSSLPCFELEESRALFPLSFFTSKERKKIFSTSRREHDASFSSTVAGGCRSSSSCSFSRLHGSTDLSHSDLSLIPSLPLAERREDFCVSSSSLESDDESEEKGRARSFLRVLSRLRHLEALIVEESAAVSTVPSPSIVREEREEETRGRHREGRTGTSETAAPLFIDSTIRIRNTPDHHPSVSLRERASSSSSSSSSSISFPARHERGDFLPSPFFSYSKGPRHTQSLHGLSSCIGGGLDTPSCRGGREEEEEKKKKETTKKKNASCVDVGQQGPCFLSREYHERGERNRMQEQQQERSTREIHRGVHEEFVKRRRDKEEDTMKIEPPLSSLSWMKLSTLLDQNQLSLKKLHVAVDKLADQVTQEEREEEEEQQMKKERCQVQEKREEDPCRQRNVSSFSSSSFSFPSSEKYQTMRREEGEMKKKRTRKERLVFPHLQNLTLGRRPEVYRHLMDTCYFPGSKSCCFLLEVDELPQDSAAIALAEAEANSLSVNENLSHSFPTHDSSSFSSASSACSPSTTHVNGGWMNLHPCLSLRDTSRGVLDRSERVGEGRLLRQARDEEEEEEQEERERDSFPLGERRNDSLQAASFRGRPMIGQEGAGRDERGRGREDNRVERRTREAAAAKWRPLLQLARELRYVEELELVFVDRLWCAADGHRRAEGLFLQLLQPSVWGSIRKLQLTKLTPQLLGLLHSKTKSSLSTL</sequence>
<dbReference type="EMBL" id="MIGC01008386">
    <property type="protein sequence ID" value="PHJ15382.1"/>
    <property type="molecule type" value="Genomic_DNA"/>
</dbReference>
<protein>
    <submittedName>
        <fullName evidence="2">F-box domain-containing protein</fullName>
    </submittedName>
</protein>
<feature type="region of interest" description="Disordered" evidence="1">
    <location>
        <begin position="1"/>
        <end position="42"/>
    </location>
</feature>
<feature type="compositionally biased region" description="Basic and acidic residues" evidence="1">
    <location>
        <begin position="1178"/>
        <end position="1189"/>
    </location>
</feature>
<feature type="compositionally biased region" description="Basic and acidic residues" evidence="1">
    <location>
        <begin position="2507"/>
        <end position="2521"/>
    </location>
</feature>
<name>A0A2C6KFR3_9APIC</name>
<feature type="compositionally biased region" description="Acidic residues" evidence="1">
    <location>
        <begin position="119"/>
        <end position="136"/>
    </location>
</feature>
<feature type="compositionally biased region" description="Basic and acidic residues" evidence="1">
    <location>
        <begin position="199"/>
        <end position="208"/>
    </location>
</feature>
<feature type="region of interest" description="Disordered" evidence="1">
    <location>
        <begin position="2437"/>
        <end position="2459"/>
    </location>
</feature>
<feature type="compositionally biased region" description="Low complexity" evidence="1">
    <location>
        <begin position="2335"/>
        <end position="2347"/>
    </location>
</feature>
<feature type="region of interest" description="Disordered" evidence="1">
    <location>
        <begin position="639"/>
        <end position="658"/>
    </location>
</feature>
<feature type="region of interest" description="Disordered" evidence="1">
    <location>
        <begin position="2161"/>
        <end position="2200"/>
    </location>
</feature>
<feature type="compositionally biased region" description="Basic and acidic residues" evidence="1">
    <location>
        <begin position="271"/>
        <end position="317"/>
    </location>
</feature>
<organism evidence="2 3">
    <name type="scientific">Cystoisospora suis</name>
    <dbReference type="NCBI Taxonomy" id="483139"/>
    <lineage>
        <taxon>Eukaryota</taxon>
        <taxon>Sar</taxon>
        <taxon>Alveolata</taxon>
        <taxon>Apicomplexa</taxon>
        <taxon>Conoidasida</taxon>
        <taxon>Coccidia</taxon>
        <taxon>Eucoccidiorida</taxon>
        <taxon>Eimeriorina</taxon>
        <taxon>Sarcocystidae</taxon>
        <taxon>Cystoisospora</taxon>
    </lineage>
</organism>
<feature type="compositionally biased region" description="Basic and acidic residues" evidence="1">
    <location>
        <begin position="2112"/>
        <end position="2126"/>
    </location>
</feature>
<feature type="region of interest" description="Disordered" evidence="1">
    <location>
        <begin position="2223"/>
        <end position="2243"/>
    </location>
</feature>
<feature type="compositionally biased region" description="Low complexity" evidence="1">
    <location>
        <begin position="832"/>
        <end position="862"/>
    </location>
</feature>
<feature type="compositionally biased region" description="Basic and acidic residues" evidence="1">
    <location>
        <begin position="708"/>
        <end position="725"/>
    </location>
</feature>
<comment type="caution">
    <text evidence="2">The sequence shown here is derived from an EMBL/GenBank/DDBJ whole genome shotgun (WGS) entry which is preliminary data.</text>
</comment>
<gene>
    <name evidence="2" type="ORF">CSUI_010807</name>
</gene>
<feature type="region of interest" description="Disordered" evidence="1">
    <location>
        <begin position="704"/>
        <end position="736"/>
    </location>
</feature>
<feature type="region of interest" description="Disordered" evidence="1">
    <location>
        <begin position="1638"/>
        <end position="1667"/>
    </location>
</feature>
<feature type="non-terminal residue" evidence="2">
    <location>
        <position position="2642"/>
    </location>
</feature>
<feature type="compositionally biased region" description="Basic and acidic residues" evidence="1">
    <location>
        <begin position="1753"/>
        <end position="1767"/>
    </location>
</feature>
<feature type="region of interest" description="Disordered" evidence="1">
    <location>
        <begin position="1178"/>
        <end position="1322"/>
    </location>
</feature>
<feature type="region of interest" description="Disordered" evidence="1">
    <location>
        <begin position="172"/>
        <end position="317"/>
    </location>
</feature>
<dbReference type="VEuPathDB" id="ToxoDB:CSUI_010807"/>
<accession>A0A2C6KFR3</accession>
<feature type="compositionally biased region" description="Low complexity" evidence="1">
    <location>
        <begin position="1"/>
        <end position="27"/>
    </location>
</feature>
<feature type="compositionally biased region" description="Low complexity" evidence="1">
    <location>
        <begin position="1728"/>
        <end position="1738"/>
    </location>
</feature>
<feature type="compositionally biased region" description="Basic and acidic residues" evidence="1">
    <location>
        <begin position="2076"/>
        <end position="2085"/>
    </location>
</feature>
<feature type="compositionally biased region" description="Basic and acidic residues" evidence="1">
    <location>
        <begin position="2539"/>
        <end position="2555"/>
    </location>
</feature>
<keyword evidence="3" id="KW-1185">Reference proteome</keyword>
<feature type="compositionally biased region" description="Basic and acidic residues" evidence="1">
    <location>
        <begin position="1273"/>
        <end position="1298"/>
    </location>
</feature>
<feature type="compositionally biased region" description="Low complexity" evidence="1">
    <location>
        <begin position="2127"/>
        <end position="2138"/>
    </location>
</feature>
<feature type="compositionally biased region" description="Low complexity" evidence="1">
    <location>
        <begin position="2437"/>
        <end position="2457"/>
    </location>
</feature>
<feature type="compositionally biased region" description="Basic and acidic residues" evidence="1">
    <location>
        <begin position="1212"/>
        <end position="1252"/>
    </location>
</feature>
<feature type="compositionally biased region" description="Low complexity" evidence="1">
    <location>
        <begin position="1192"/>
        <end position="1211"/>
    </location>
</feature>
<dbReference type="Proteomes" id="UP000221165">
    <property type="component" value="Unassembled WGS sequence"/>
</dbReference>
<feature type="compositionally biased region" description="Basic and acidic residues" evidence="1">
    <location>
        <begin position="219"/>
        <end position="259"/>
    </location>
</feature>
<feature type="region of interest" description="Disordered" evidence="1">
    <location>
        <begin position="2303"/>
        <end position="2365"/>
    </location>
</feature>
<feature type="compositionally biased region" description="Basic and acidic residues" evidence="1">
    <location>
        <begin position="2311"/>
        <end position="2330"/>
    </location>
</feature>
<feature type="region of interest" description="Disordered" evidence="1">
    <location>
        <begin position="99"/>
        <end position="145"/>
    </location>
</feature>
<feature type="region of interest" description="Disordered" evidence="1">
    <location>
        <begin position="1467"/>
        <end position="1499"/>
    </location>
</feature>
<reference evidence="2 3" key="1">
    <citation type="journal article" date="2017" name="Int. J. Parasitol.">
        <title>The genome of the protozoan parasite Cystoisospora suis and a reverse vaccinology approach to identify vaccine candidates.</title>
        <authorList>
            <person name="Palmieri N."/>
            <person name="Shrestha A."/>
            <person name="Ruttkowski B."/>
            <person name="Beck T."/>
            <person name="Vogl C."/>
            <person name="Tomley F."/>
            <person name="Blake D.P."/>
            <person name="Joachim A."/>
        </authorList>
    </citation>
    <scope>NUCLEOTIDE SEQUENCE [LARGE SCALE GENOMIC DNA]</scope>
    <source>
        <strain evidence="2 3">Wien I</strain>
    </source>
</reference>
<feature type="compositionally biased region" description="Low complexity" evidence="1">
    <location>
        <begin position="1304"/>
        <end position="1317"/>
    </location>
</feature>
<feature type="region of interest" description="Disordered" evidence="1">
    <location>
        <begin position="752"/>
        <end position="789"/>
    </location>
</feature>
<feature type="region of interest" description="Disordered" evidence="1">
    <location>
        <begin position="2071"/>
        <end position="2143"/>
    </location>
</feature>
<proteinExistence type="predicted"/>
<feature type="region of interest" description="Disordered" evidence="1">
    <location>
        <begin position="1518"/>
        <end position="1581"/>
    </location>
</feature>
<feature type="compositionally biased region" description="Basic and acidic residues" evidence="1">
    <location>
        <begin position="1529"/>
        <end position="1538"/>
    </location>
</feature>
<feature type="region of interest" description="Disordered" evidence="1">
    <location>
        <begin position="1728"/>
        <end position="1772"/>
    </location>
</feature>
<feature type="compositionally biased region" description="Basic and acidic residues" evidence="1">
    <location>
        <begin position="773"/>
        <end position="782"/>
    </location>
</feature>
<dbReference type="GeneID" id="94434119"/>
<feature type="region of interest" description="Disordered" evidence="1">
    <location>
        <begin position="817"/>
        <end position="878"/>
    </location>
</feature>
<feature type="compositionally biased region" description="Basic and acidic residues" evidence="1">
    <location>
        <begin position="752"/>
        <end position="764"/>
    </location>
</feature>
<feature type="region of interest" description="Disordered" evidence="1">
    <location>
        <begin position="2492"/>
        <end position="2555"/>
    </location>
</feature>
<feature type="compositionally biased region" description="Basic and acidic residues" evidence="1">
    <location>
        <begin position="2351"/>
        <end position="2360"/>
    </location>
</feature>
<dbReference type="OrthoDB" id="10462828at2759"/>
<feature type="region of interest" description="Disordered" evidence="1">
    <location>
        <begin position="926"/>
        <end position="947"/>
    </location>
</feature>